<feature type="domain" description="CNNM transmembrane" evidence="11">
    <location>
        <begin position="480"/>
        <end position="643"/>
    </location>
</feature>
<dbReference type="Proteomes" id="UP000826271">
    <property type="component" value="Unassembled WGS sequence"/>
</dbReference>
<dbReference type="PROSITE" id="PS51846">
    <property type="entry name" value="CNNM"/>
    <property type="match status" value="2"/>
</dbReference>
<feature type="compositionally biased region" description="Polar residues" evidence="9">
    <location>
        <begin position="863"/>
        <end position="899"/>
    </location>
</feature>
<keyword evidence="7" id="KW-0325">Glycoprotein</keyword>
<evidence type="ECO:0000313" key="13">
    <source>
        <dbReference type="Proteomes" id="UP000826271"/>
    </source>
</evidence>
<keyword evidence="6 8" id="KW-0472">Membrane</keyword>
<organism evidence="12 13">
    <name type="scientific">Buddleja alternifolia</name>
    <dbReference type="NCBI Taxonomy" id="168488"/>
    <lineage>
        <taxon>Eukaryota</taxon>
        <taxon>Viridiplantae</taxon>
        <taxon>Streptophyta</taxon>
        <taxon>Embryophyta</taxon>
        <taxon>Tracheophyta</taxon>
        <taxon>Spermatophyta</taxon>
        <taxon>Magnoliopsida</taxon>
        <taxon>eudicotyledons</taxon>
        <taxon>Gunneridae</taxon>
        <taxon>Pentapetalae</taxon>
        <taxon>asterids</taxon>
        <taxon>lamiids</taxon>
        <taxon>Lamiales</taxon>
        <taxon>Scrophulariaceae</taxon>
        <taxon>Buddlejeae</taxon>
        <taxon>Buddleja</taxon>
    </lineage>
</organism>
<comment type="caution">
    <text evidence="12">The sequence shown here is derived from an EMBL/GenBank/DDBJ whole genome shotgun (WGS) entry which is preliminary data.</text>
</comment>
<feature type="transmembrane region" description="Helical" evidence="10">
    <location>
        <begin position="17"/>
        <end position="38"/>
    </location>
</feature>
<feature type="compositionally biased region" description="Polar residues" evidence="9">
    <location>
        <begin position="388"/>
        <end position="401"/>
    </location>
</feature>
<gene>
    <name evidence="12" type="ORF">BUALT_Bualt06G0102800</name>
</gene>
<dbReference type="CDD" id="cd04590">
    <property type="entry name" value="CBS_pair_CorC_HlyC_assoc"/>
    <property type="match status" value="2"/>
</dbReference>
<keyword evidence="13" id="KW-1185">Reference proteome</keyword>
<proteinExistence type="predicted"/>
<dbReference type="InterPro" id="IPR021855">
    <property type="entry name" value="PAM68-like"/>
</dbReference>
<dbReference type="InterPro" id="IPR046342">
    <property type="entry name" value="CBS_dom_sf"/>
</dbReference>
<accession>A0AAV6XQ41</accession>
<dbReference type="PANTHER" id="PTHR12064">
    <property type="entry name" value="METAL TRANSPORTER CNNM"/>
    <property type="match status" value="1"/>
</dbReference>
<evidence type="ECO:0000256" key="3">
    <source>
        <dbReference type="ARBA" id="ARBA00022737"/>
    </source>
</evidence>
<feature type="region of interest" description="Disordered" evidence="9">
    <location>
        <begin position="365"/>
        <end position="401"/>
    </location>
</feature>
<evidence type="ECO:0000256" key="7">
    <source>
        <dbReference type="ARBA" id="ARBA00023180"/>
    </source>
</evidence>
<dbReference type="FunFam" id="3.10.580.10:FF:000015">
    <property type="entry name" value="DUF21 domain-containing protein"/>
    <property type="match status" value="1"/>
</dbReference>
<dbReference type="InterPro" id="IPR045095">
    <property type="entry name" value="ACDP"/>
</dbReference>
<keyword evidence="5" id="KW-0129">CBS domain</keyword>
<comment type="subcellular location">
    <subcellularLocation>
        <location evidence="1">Membrane</location>
        <topology evidence="1">Multi-pass membrane protein</topology>
    </subcellularLocation>
</comment>
<keyword evidence="3" id="KW-0677">Repeat</keyword>
<keyword evidence="4 8" id="KW-1133">Transmembrane helix</keyword>
<dbReference type="GO" id="GO:0030026">
    <property type="term" value="P:intracellular manganese ion homeostasis"/>
    <property type="evidence" value="ECO:0007669"/>
    <property type="project" value="TreeGrafter"/>
</dbReference>
<dbReference type="GO" id="GO:0010960">
    <property type="term" value="P:magnesium ion homeostasis"/>
    <property type="evidence" value="ECO:0007669"/>
    <property type="project" value="InterPro"/>
</dbReference>
<dbReference type="AlphaFoldDB" id="A0AAV6XQ41"/>
<evidence type="ECO:0000256" key="4">
    <source>
        <dbReference type="ARBA" id="ARBA00022989"/>
    </source>
</evidence>
<feature type="transmembrane region" description="Helical" evidence="10">
    <location>
        <begin position="981"/>
        <end position="1002"/>
    </location>
</feature>
<dbReference type="EMBL" id="WHWC01000006">
    <property type="protein sequence ID" value="KAG8381248.1"/>
    <property type="molecule type" value="Genomic_DNA"/>
</dbReference>
<evidence type="ECO:0000259" key="11">
    <source>
        <dbReference type="PROSITE" id="PS51846"/>
    </source>
</evidence>
<protein>
    <recommendedName>
        <fullName evidence="11">CNNM transmembrane domain-containing protein</fullName>
    </recommendedName>
</protein>
<dbReference type="PANTHER" id="PTHR12064:SF36">
    <property type="entry name" value="DOMAIN-CONTAINING PROTEIN, PUTATIVE, EXPRESSED-RELATED"/>
    <property type="match status" value="1"/>
</dbReference>
<dbReference type="GO" id="GO:0016020">
    <property type="term" value="C:membrane"/>
    <property type="evidence" value="ECO:0007669"/>
    <property type="project" value="UniProtKB-SubCell"/>
</dbReference>
<evidence type="ECO:0000256" key="1">
    <source>
        <dbReference type="ARBA" id="ARBA00004141"/>
    </source>
</evidence>
<feature type="transmembrane region" description="Helical" evidence="10">
    <location>
        <begin position="128"/>
        <end position="148"/>
    </location>
</feature>
<dbReference type="InterPro" id="IPR002550">
    <property type="entry name" value="CNNM"/>
</dbReference>
<evidence type="ECO:0000256" key="8">
    <source>
        <dbReference type="PROSITE-ProRule" id="PRU01193"/>
    </source>
</evidence>
<feature type="transmembrane region" description="Helical" evidence="10">
    <location>
        <begin position="948"/>
        <end position="969"/>
    </location>
</feature>
<evidence type="ECO:0000256" key="10">
    <source>
        <dbReference type="SAM" id="Phobius"/>
    </source>
</evidence>
<evidence type="ECO:0000256" key="6">
    <source>
        <dbReference type="ARBA" id="ARBA00023136"/>
    </source>
</evidence>
<dbReference type="Gene3D" id="3.10.580.10">
    <property type="entry name" value="CBS-domain"/>
    <property type="match status" value="3"/>
</dbReference>
<sequence>MREDNTLCCEPKFWVDLAISLVLVLFAGLTSGLSLGLLSHSKVDLEVLIKSGLPKEQNNAAKILPIVKNESFLLCTLLIAKSLATEALPIFLDRIVPFWFAILVSVIFVVAFVEVIPQAVCSRHGLSFGAKFTLFVKFLFFILCPVAYPFSKMLDWLLGKNKSAILRRPELKTLVDLHGVKAGKGGDLTDDETTIISGALGMMERIAKDAMTPLSKAFSLDINSKLDMHTMKIIASKGHSRIPIYSDNPANIIGLILVKNLIFYHPEDETPIKDLTIRRILRVYDDWSLYDVLKLFQEGHGHMAVVVKSERDTKEISEKANETIPNLHSIIVHSDSQPTEANANGVTDISGNRRSFGERILQNNTYRGNDEISSHPPDNNAMKPSHISRPSNRLNQGDGNISNHEIETLKSSFRDEEVIGIITMEDVLEELLQEEIRDETDQHVEIHDNSLQYLPMSQEIRTKGSKEVSGLKRHKLLRRLMSGLTLGLMSLSLVDLEVLIKAGKPEDRKNAEKILPIVKNQHLLLCTLLIWNALAMEALPIFVDALLPAWGAILISVTLILAFGEIIPQAVCSRYGLNIGARLSVVVRLLVIIVFPLSYPISKLLDLLLGKGHSALLRRAELKTLVDMHGNEAGRGGELTHDETTIISGALDLTQKTAKDAMTPLARVFSLDLKAKLDNDTMNLIISKGHSRIPIYSGSPTNIVGLVLVKNLIKCNSEDGISIKNLTIRKIPRVHECLPLYNILNQFQKGQSHMAVVVKSTTPFKDVLESTTVNADAFEININPDSADRQTDGHVRVHGLISFPSTNEEVIGIITMEDVLEELLQGPIYDETDEYVDVHNKIKINLIPSVKLSSKSPGKASASHLNWRSSDSSPYSSCHQTPMSYHQTGMTRSPLSPYTQSPITRLSLSASPGNSSSISPGGIMHPYSGSPSTYQIPEVVWERMISRILFYVGVPLATGFVLLLVFGVLKEQGLWDAPKWLPFLTSFITFGASALGIAFGSLSTSLDAENEGSLLGFEQVEKNWGEMWKEEDESGNR</sequence>
<feature type="transmembrane region" description="Helical" evidence="10">
    <location>
        <begin position="579"/>
        <end position="599"/>
    </location>
</feature>
<dbReference type="Pfam" id="PF11947">
    <property type="entry name" value="DUF3464"/>
    <property type="match status" value="1"/>
</dbReference>
<keyword evidence="2 8" id="KW-0812">Transmembrane</keyword>
<evidence type="ECO:0000256" key="2">
    <source>
        <dbReference type="ARBA" id="ARBA00022692"/>
    </source>
</evidence>
<reference evidence="12" key="1">
    <citation type="submission" date="2019-10" db="EMBL/GenBank/DDBJ databases">
        <authorList>
            <person name="Zhang R."/>
            <person name="Pan Y."/>
            <person name="Wang J."/>
            <person name="Ma R."/>
            <person name="Yu S."/>
        </authorList>
    </citation>
    <scope>NUCLEOTIDE SEQUENCE</scope>
    <source>
        <strain evidence="12">LA-IB0</strain>
        <tissue evidence="12">Leaf</tissue>
    </source>
</reference>
<evidence type="ECO:0000313" key="12">
    <source>
        <dbReference type="EMBL" id="KAG8381248.1"/>
    </source>
</evidence>
<feature type="transmembrane region" description="Helical" evidence="10">
    <location>
        <begin position="549"/>
        <end position="567"/>
    </location>
</feature>
<feature type="region of interest" description="Disordered" evidence="9">
    <location>
        <begin position="854"/>
        <end position="899"/>
    </location>
</feature>
<feature type="domain" description="CNNM transmembrane" evidence="11">
    <location>
        <begin position="9"/>
        <end position="192"/>
    </location>
</feature>
<dbReference type="SUPFAM" id="SSF54631">
    <property type="entry name" value="CBS-domain pair"/>
    <property type="match status" value="2"/>
</dbReference>
<evidence type="ECO:0000256" key="9">
    <source>
        <dbReference type="SAM" id="MobiDB-lite"/>
    </source>
</evidence>
<feature type="transmembrane region" description="Helical" evidence="10">
    <location>
        <begin position="98"/>
        <end position="116"/>
    </location>
</feature>
<dbReference type="InterPro" id="IPR044751">
    <property type="entry name" value="Ion_transp-like_CBS"/>
</dbReference>
<dbReference type="GO" id="GO:0005737">
    <property type="term" value="C:cytoplasm"/>
    <property type="evidence" value="ECO:0007669"/>
    <property type="project" value="TreeGrafter"/>
</dbReference>
<evidence type="ECO:0000256" key="5">
    <source>
        <dbReference type="ARBA" id="ARBA00023122"/>
    </source>
</evidence>
<name>A0AAV6XQ41_9LAMI</name>
<dbReference type="Pfam" id="PF01595">
    <property type="entry name" value="CNNM"/>
    <property type="match status" value="2"/>
</dbReference>